<comment type="caution">
    <text evidence="1">The sequence shown here is derived from an EMBL/GenBank/DDBJ whole genome shotgun (WGS) entry which is preliminary data.</text>
</comment>
<protein>
    <submittedName>
        <fullName evidence="1">Uncharacterized protein</fullName>
    </submittedName>
</protein>
<organism evidence="1 2">
    <name type="scientific">Reticulomyxa filosa</name>
    <dbReference type="NCBI Taxonomy" id="46433"/>
    <lineage>
        <taxon>Eukaryota</taxon>
        <taxon>Sar</taxon>
        <taxon>Rhizaria</taxon>
        <taxon>Retaria</taxon>
        <taxon>Foraminifera</taxon>
        <taxon>Monothalamids</taxon>
        <taxon>Reticulomyxidae</taxon>
        <taxon>Reticulomyxa</taxon>
    </lineage>
</organism>
<sequence length="546" mass="64249">MLFQSFFHTLSQTSEEKMEEWIRIATEINSVKVIEKSSSIVDDVKNVKDEEVETKEPVTAITTTGLLNLTESLVQKICSNYLDDYSIITLQRVNRKLFIEVRTKYLNEMSRNFSLLPRIMSNSANYRFEPHHLVSFHKRRSISLKEHVAITLDVQISTLLQYFTNVRYLDFFSASPNFSAIPNVTEKIKEWKFPKLQWLGLDASFTESDFSLVLSLIKNHAATLNTLSLMQWTHDYLNHNQLIYNFFFIFFIFLKVYNIKRNIYIILATTTKKKKKNRIINFFDLAKLECLDLSLCPDVSCAMQLVEWNDEQHTTSKQKYASFDLNFHQCENIPVIEAVKQRRVNALTIVGASEAINWSTPNSFERVESNVEHLRLAFVATTDFVTLTYLPLNEIWTQNGVVMPLLSTLDVELENRFVTANNLATIRQCVEQSFGNPQLYLSKYLQTNINDTKKIERVTLRLCYKHHKNDSTLWKDNILYIENMVRSWLSFWKPLHLTISVTTENHNRDWNNLEKIWQDIRNRIRQVWKSFQQHDNTMQDCDINVR</sequence>
<dbReference type="EMBL" id="ASPP01012355">
    <property type="protein sequence ID" value="ETO20685.1"/>
    <property type="molecule type" value="Genomic_DNA"/>
</dbReference>
<proteinExistence type="predicted"/>
<gene>
    <name evidence="1" type="ORF">RFI_16533</name>
</gene>
<accession>X6N332</accession>
<dbReference type="AlphaFoldDB" id="X6N332"/>
<dbReference type="Proteomes" id="UP000023152">
    <property type="component" value="Unassembled WGS sequence"/>
</dbReference>
<name>X6N332_RETFI</name>
<evidence type="ECO:0000313" key="1">
    <source>
        <dbReference type="EMBL" id="ETO20685.1"/>
    </source>
</evidence>
<keyword evidence="2" id="KW-1185">Reference proteome</keyword>
<reference evidence="1 2" key="1">
    <citation type="journal article" date="2013" name="Curr. Biol.">
        <title>The Genome of the Foraminiferan Reticulomyxa filosa.</title>
        <authorList>
            <person name="Glockner G."/>
            <person name="Hulsmann N."/>
            <person name="Schleicher M."/>
            <person name="Noegel A.A."/>
            <person name="Eichinger L."/>
            <person name="Gallinger C."/>
            <person name="Pawlowski J."/>
            <person name="Sierra R."/>
            <person name="Euteneuer U."/>
            <person name="Pillet L."/>
            <person name="Moustafa A."/>
            <person name="Platzer M."/>
            <person name="Groth M."/>
            <person name="Szafranski K."/>
            <person name="Schliwa M."/>
        </authorList>
    </citation>
    <scope>NUCLEOTIDE SEQUENCE [LARGE SCALE GENOMIC DNA]</scope>
</reference>
<evidence type="ECO:0000313" key="2">
    <source>
        <dbReference type="Proteomes" id="UP000023152"/>
    </source>
</evidence>